<evidence type="ECO:0000313" key="3">
    <source>
        <dbReference type="Proteomes" id="UP001642483"/>
    </source>
</evidence>
<proteinExistence type="predicted"/>
<keyword evidence="1" id="KW-1133">Transmembrane helix</keyword>
<keyword evidence="1" id="KW-0812">Transmembrane</keyword>
<organism evidence="2 3">
    <name type="scientific">Clavelina lepadiformis</name>
    <name type="common">Light-bulb sea squirt</name>
    <name type="synonym">Ascidia lepadiformis</name>
    <dbReference type="NCBI Taxonomy" id="159417"/>
    <lineage>
        <taxon>Eukaryota</taxon>
        <taxon>Metazoa</taxon>
        <taxon>Chordata</taxon>
        <taxon>Tunicata</taxon>
        <taxon>Ascidiacea</taxon>
        <taxon>Aplousobranchia</taxon>
        <taxon>Clavelinidae</taxon>
        <taxon>Clavelina</taxon>
    </lineage>
</organism>
<protein>
    <recommendedName>
        <fullName evidence="4">Galanin message-associated peptide</fullName>
    </recommendedName>
</protein>
<name>A0ABP0GUW2_CLALP</name>
<dbReference type="EMBL" id="CAWYQH010000141">
    <property type="protein sequence ID" value="CAK8694424.1"/>
    <property type="molecule type" value="Genomic_DNA"/>
</dbReference>
<feature type="transmembrane region" description="Helical" evidence="1">
    <location>
        <begin position="55"/>
        <end position="73"/>
    </location>
</feature>
<evidence type="ECO:0000256" key="1">
    <source>
        <dbReference type="SAM" id="Phobius"/>
    </source>
</evidence>
<comment type="caution">
    <text evidence="2">The sequence shown here is derived from an EMBL/GenBank/DDBJ whole genome shotgun (WGS) entry which is preliminary data.</text>
</comment>
<evidence type="ECO:0000313" key="2">
    <source>
        <dbReference type="EMBL" id="CAK8694424.1"/>
    </source>
</evidence>
<reference evidence="2 3" key="1">
    <citation type="submission" date="2024-02" db="EMBL/GenBank/DDBJ databases">
        <authorList>
            <person name="Daric V."/>
            <person name="Darras S."/>
        </authorList>
    </citation>
    <scope>NUCLEOTIDE SEQUENCE [LARGE SCALE GENOMIC DNA]</scope>
</reference>
<keyword evidence="3" id="KW-1185">Reference proteome</keyword>
<dbReference type="Proteomes" id="UP001642483">
    <property type="component" value="Unassembled WGS sequence"/>
</dbReference>
<sequence length="166" mass="18601">MFTNKLEIVFNAVQREALVYLCHNGTDGKLSDLRLKRRSLVAILSKASLGKMANLFGYLLLVIFCAIIASSNGEDQFKARKLPGGKGWTLNSAAYNGGKEAIRHLYGKRSDHELGDFDIAPAAEDAKRTQFIQDFLQFLKLQESGIFDQKMLRYILSLSNDQITQP</sequence>
<accession>A0ABP0GUW2</accession>
<evidence type="ECO:0008006" key="4">
    <source>
        <dbReference type="Google" id="ProtNLM"/>
    </source>
</evidence>
<gene>
    <name evidence="2" type="ORF">CVLEPA_LOCUS27790</name>
</gene>
<keyword evidence="1" id="KW-0472">Membrane</keyword>